<dbReference type="AlphaFoldDB" id="A0AAW1TMA8"/>
<organism evidence="1 2">
    <name type="scientific">Henosepilachna vigintioctopunctata</name>
    <dbReference type="NCBI Taxonomy" id="420089"/>
    <lineage>
        <taxon>Eukaryota</taxon>
        <taxon>Metazoa</taxon>
        <taxon>Ecdysozoa</taxon>
        <taxon>Arthropoda</taxon>
        <taxon>Hexapoda</taxon>
        <taxon>Insecta</taxon>
        <taxon>Pterygota</taxon>
        <taxon>Neoptera</taxon>
        <taxon>Endopterygota</taxon>
        <taxon>Coleoptera</taxon>
        <taxon>Polyphaga</taxon>
        <taxon>Cucujiformia</taxon>
        <taxon>Coccinelloidea</taxon>
        <taxon>Coccinellidae</taxon>
        <taxon>Epilachninae</taxon>
        <taxon>Epilachnini</taxon>
        <taxon>Henosepilachna</taxon>
    </lineage>
</organism>
<proteinExistence type="predicted"/>
<feature type="non-terminal residue" evidence="1">
    <location>
        <position position="1"/>
    </location>
</feature>
<sequence length="91" mass="10590">SRLYMVESQSKVDDSVRFRPEDAVWSIPLWVITKTPLKGALNSNLPLANEQETFFLNLVYLSCRIIWYRRDRCPNGIDAPFPKNLTSESRD</sequence>
<evidence type="ECO:0000313" key="1">
    <source>
        <dbReference type="EMBL" id="KAK9871879.1"/>
    </source>
</evidence>
<evidence type="ECO:0000313" key="2">
    <source>
        <dbReference type="Proteomes" id="UP001431783"/>
    </source>
</evidence>
<accession>A0AAW1TMA8</accession>
<dbReference type="EMBL" id="JARQZJ010000008">
    <property type="protein sequence ID" value="KAK9871879.1"/>
    <property type="molecule type" value="Genomic_DNA"/>
</dbReference>
<comment type="caution">
    <text evidence="1">The sequence shown here is derived from an EMBL/GenBank/DDBJ whole genome shotgun (WGS) entry which is preliminary data.</text>
</comment>
<gene>
    <name evidence="1" type="ORF">WA026_015128</name>
</gene>
<dbReference type="Proteomes" id="UP001431783">
    <property type="component" value="Unassembled WGS sequence"/>
</dbReference>
<keyword evidence="2" id="KW-1185">Reference proteome</keyword>
<protein>
    <submittedName>
        <fullName evidence="1">Uncharacterized protein</fullName>
    </submittedName>
</protein>
<reference evidence="1 2" key="1">
    <citation type="submission" date="2023-03" db="EMBL/GenBank/DDBJ databases">
        <title>Genome insight into feeding habits of ladybird beetles.</title>
        <authorList>
            <person name="Li H.-S."/>
            <person name="Huang Y.-H."/>
            <person name="Pang H."/>
        </authorList>
    </citation>
    <scope>NUCLEOTIDE SEQUENCE [LARGE SCALE GENOMIC DNA]</scope>
    <source>
        <strain evidence="1">SYSU_2023b</strain>
        <tissue evidence="1">Whole body</tissue>
    </source>
</reference>
<name>A0AAW1TMA8_9CUCU</name>